<comment type="subcellular location">
    <subcellularLocation>
        <location evidence="1">Nucleus</location>
    </subcellularLocation>
</comment>
<dbReference type="InterPro" id="IPR019786">
    <property type="entry name" value="Zinc_finger_PHD-type_CS"/>
</dbReference>
<feature type="compositionally biased region" description="Acidic residues" evidence="11">
    <location>
        <begin position="416"/>
        <end position="427"/>
    </location>
</feature>
<comment type="caution">
    <text evidence="13">The sequence shown here is derived from an EMBL/GenBank/DDBJ whole genome shotgun (WGS) entry which is preliminary data.</text>
</comment>
<dbReference type="EMBL" id="JAHRHJ020000006">
    <property type="protein sequence ID" value="KAH9311801.1"/>
    <property type="molecule type" value="Genomic_DNA"/>
</dbReference>
<dbReference type="InterPro" id="IPR001965">
    <property type="entry name" value="Znf_PHD"/>
</dbReference>
<keyword evidence="2" id="KW-0479">Metal-binding</keyword>
<feature type="compositionally biased region" description="Polar residues" evidence="11">
    <location>
        <begin position="47"/>
        <end position="67"/>
    </location>
</feature>
<dbReference type="PROSITE" id="PS01359">
    <property type="entry name" value="ZF_PHD_1"/>
    <property type="match status" value="1"/>
</dbReference>
<dbReference type="GO" id="GO:0008270">
    <property type="term" value="F:zinc ion binding"/>
    <property type="evidence" value="ECO:0007669"/>
    <property type="project" value="UniProtKB-KW"/>
</dbReference>
<keyword evidence="14" id="KW-1185">Reference proteome</keyword>
<organism evidence="13 14">
    <name type="scientific">Taxus chinensis</name>
    <name type="common">Chinese yew</name>
    <name type="synonym">Taxus wallichiana var. chinensis</name>
    <dbReference type="NCBI Taxonomy" id="29808"/>
    <lineage>
        <taxon>Eukaryota</taxon>
        <taxon>Viridiplantae</taxon>
        <taxon>Streptophyta</taxon>
        <taxon>Embryophyta</taxon>
        <taxon>Tracheophyta</taxon>
        <taxon>Spermatophyta</taxon>
        <taxon>Pinopsida</taxon>
        <taxon>Pinidae</taxon>
        <taxon>Conifers II</taxon>
        <taxon>Cupressales</taxon>
        <taxon>Taxaceae</taxon>
        <taxon>Taxus</taxon>
    </lineage>
</organism>
<evidence type="ECO:0000256" key="9">
    <source>
        <dbReference type="ARBA" id="ARBA00023242"/>
    </source>
</evidence>
<feature type="non-terminal residue" evidence="13">
    <location>
        <position position="522"/>
    </location>
</feature>
<feature type="compositionally biased region" description="Basic and acidic residues" evidence="11">
    <location>
        <begin position="513"/>
        <end position="522"/>
    </location>
</feature>
<dbReference type="SMART" id="SM00249">
    <property type="entry name" value="PHD"/>
    <property type="match status" value="1"/>
</dbReference>
<keyword evidence="3 10" id="KW-0863">Zinc-finger</keyword>
<evidence type="ECO:0000256" key="5">
    <source>
        <dbReference type="ARBA" id="ARBA00023015"/>
    </source>
</evidence>
<dbReference type="AlphaFoldDB" id="A0AA38FWY2"/>
<feature type="domain" description="PHD-type" evidence="12">
    <location>
        <begin position="314"/>
        <end position="371"/>
    </location>
</feature>
<feature type="region of interest" description="Disordered" evidence="11">
    <location>
        <begin position="401"/>
        <end position="522"/>
    </location>
</feature>
<dbReference type="Pfam" id="PF00628">
    <property type="entry name" value="PHD"/>
    <property type="match status" value="1"/>
</dbReference>
<dbReference type="CDD" id="cd15504">
    <property type="entry name" value="PHD_PRHA_like"/>
    <property type="match status" value="1"/>
</dbReference>
<evidence type="ECO:0000256" key="1">
    <source>
        <dbReference type="ARBA" id="ARBA00004123"/>
    </source>
</evidence>
<gene>
    <name evidence="13" type="ORF">KI387_026836</name>
</gene>
<feature type="compositionally biased region" description="Basic residues" evidence="11">
    <location>
        <begin position="205"/>
        <end position="218"/>
    </location>
</feature>
<feature type="compositionally biased region" description="Polar residues" evidence="11">
    <location>
        <begin position="109"/>
        <end position="125"/>
    </location>
</feature>
<evidence type="ECO:0000256" key="3">
    <source>
        <dbReference type="ARBA" id="ARBA00022771"/>
    </source>
</evidence>
<reference evidence="13 14" key="1">
    <citation type="journal article" date="2021" name="Nat. Plants">
        <title>The Taxus genome provides insights into paclitaxel biosynthesis.</title>
        <authorList>
            <person name="Xiong X."/>
            <person name="Gou J."/>
            <person name="Liao Q."/>
            <person name="Li Y."/>
            <person name="Zhou Q."/>
            <person name="Bi G."/>
            <person name="Li C."/>
            <person name="Du R."/>
            <person name="Wang X."/>
            <person name="Sun T."/>
            <person name="Guo L."/>
            <person name="Liang H."/>
            <person name="Lu P."/>
            <person name="Wu Y."/>
            <person name="Zhang Z."/>
            <person name="Ro D.K."/>
            <person name="Shang Y."/>
            <person name="Huang S."/>
            <person name="Yan J."/>
        </authorList>
    </citation>
    <scope>NUCLEOTIDE SEQUENCE [LARGE SCALE GENOMIC DNA]</scope>
    <source>
        <strain evidence="13">Ta-2019</strain>
    </source>
</reference>
<evidence type="ECO:0000259" key="12">
    <source>
        <dbReference type="PROSITE" id="PS50016"/>
    </source>
</evidence>
<dbReference type="InterPro" id="IPR013083">
    <property type="entry name" value="Znf_RING/FYVE/PHD"/>
</dbReference>
<proteinExistence type="predicted"/>
<name>A0AA38FWY2_TAXCH</name>
<dbReference type="Proteomes" id="UP000824469">
    <property type="component" value="Unassembled WGS sequence"/>
</dbReference>
<evidence type="ECO:0000256" key="2">
    <source>
        <dbReference type="ARBA" id="ARBA00022723"/>
    </source>
</evidence>
<feature type="compositionally biased region" description="Low complexity" evidence="11">
    <location>
        <begin position="444"/>
        <end position="464"/>
    </location>
</feature>
<keyword evidence="8" id="KW-0804">Transcription</keyword>
<keyword evidence="4" id="KW-0862">Zinc</keyword>
<feature type="compositionally biased region" description="Basic and acidic residues" evidence="11">
    <location>
        <begin position="184"/>
        <end position="197"/>
    </location>
</feature>
<evidence type="ECO:0000256" key="10">
    <source>
        <dbReference type="PROSITE-ProRule" id="PRU00146"/>
    </source>
</evidence>
<evidence type="ECO:0000256" key="6">
    <source>
        <dbReference type="ARBA" id="ARBA00023125"/>
    </source>
</evidence>
<dbReference type="PROSITE" id="PS50016">
    <property type="entry name" value="ZF_PHD_2"/>
    <property type="match status" value="1"/>
</dbReference>
<dbReference type="InterPro" id="IPR045876">
    <property type="entry name" value="PRHA-like_PHD-finger"/>
</dbReference>
<feature type="non-terminal residue" evidence="13">
    <location>
        <position position="1"/>
    </location>
</feature>
<feature type="region of interest" description="Disordered" evidence="11">
    <location>
        <begin position="99"/>
        <end position="131"/>
    </location>
</feature>
<dbReference type="InterPro" id="IPR019787">
    <property type="entry name" value="Znf_PHD-finger"/>
</dbReference>
<accession>A0AA38FWY2</accession>
<evidence type="ECO:0000256" key="11">
    <source>
        <dbReference type="SAM" id="MobiDB-lite"/>
    </source>
</evidence>
<feature type="region of interest" description="Disordered" evidence="11">
    <location>
        <begin position="150"/>
        <end position="221"/>
    </location>
</feature>
<dbReference type="FunFam" id="3.30.40.10:FF:000650">
    <property type="entry name" value="Homeobox protein HAT3.1"/>
    <property type="match status" value="1"/>
</dbReference>
<dbReference type="InterPro" id="IPR011011">
    <property type="entry name" value="Znf_FYVE_PHD"/>
</dbReference>
<dbReference type="GO" id="GO:0005634">
    <property type="term" value="C:nucleus"/>
    <property type="evidence" value="ECO:0007669"/>
    <property type="project" value="UniProtKB-SubCell"/>
</dbReference>
<sequence length="522" mass="58836">FESQGFSIVSLKLRCTWHFEKLYWALRFGDIPIFVEDKMARAGKGSSGSVKNKQASSNTPSELSPKSLLRNANKSAVICRGRRERKPRSHAQMIASILTKKRTGKSTELRTVSNVEEQKCSSTSKKTNDNDVVGNLVKRTLQKASKLNLIKSDSQKRLKKGSALSPAAGKSERPQQRKTRRSIWKSDTKNTMKRKAEATSNMGRLKMKQQRRNPKKKAQNVPLDEVLRVNRRIKYLFIKMKLEQTLIDAYSGEGWKGQSREKIRPEKELQRAENQILKCKLGIREAVHQLDLLGSEGRIADAVVDPEGRVFHEHIFCAKCKTQDTVPDNDIILCDGACNRGFHQKCLDPPLATENIPPGEQGWLCKVCECKLEVLEAINAHFGTQFAVENSWEEVFGEAAKDANGENMPLGIGEEWPSDDSEDDDYDPEKQENRNEIGQENVNSESSCGSSESSDASFGESEAFLTDDLNGYITNGKKRQRDTDEEKEDAEIYLDSDENGGPDFPVSGRRQRKDVDYKKLND</sequence>
<dbReference type="PANTHER" id="PTHR12628:SF10">
    <property type="entry name" value="HOMEOBOX DOMAIN-CONTAINING PROTEIN"/>
    <property type="match status" value="1"/>
</dbReference>
<protein>
    <recommendedName>
        <fullName evidence="12">PHD-type domain-containing protein</fullName>
    </recommendedName>
</protein>
<keyword evidence="6" id="KW-0238">DNA-binding</keyword>
<dbReference type="SUPFAM" id="SSF57903">
    <property type="entry name" value="FYVE/PHD zinc finger"/>
    <property type="match status" value="1"/>
</dbReference>
<feature type="compositionally biased region" description="Acidic residues" evidence="11">
    <location>
        <begin position="483"/>
        <end position="500"/>
    </location>
</feature>
<keyword evidence="7" id="KW-0371">Homeobox</keyword>
<dbReference type="Gene3D" id="3.30.40.10">
    <property type="entry name" value="Zinc/RING finger domain, C3HC4 (zinc finger)"/>
    <property type="match status" value="1"/>
</dbReference>
<feature type="compositionally biased region" description="Basic and acidic residues" evidence="11">
    <location>
        <begin position="428"/>
        <end position="437"/>
    </location>
</feature>
<evidence type="ECO:0000256" key="8">
    <source>
        <dbReference type="ARBA" id="ARBA00023163"/>
    </source>
</evidence>
<evidence type="ECO:0000313" key="13">
    <source>
        <dbReference type="EMBL" id="KAH9311801.1"/>
    </source>
</evidence>
<dbReference type="GO" id="GO:0003682">
    <property type="term" value="F:chromatin binding"/>
    <property type="evidence" value="ECO:0007669"/>
    <property type="project" value="TreeGrafter"/>
</dbReference>
<evidence type="ECO:0000256" key="4">
    <source>
        <dbReference type="ARBA" id="ARBA00022833"/>
    </source>
</evidence>
<evidence type="ECO:0000256" key="7">
    <source>
        <dbReference type="ARBA" id="ARBA00023155"/>
    </source>
</evidence>
<dbReference type="GO" id="GO:0003677">
    <property type="term" value="F:DNA binding"/>
    <property type="evidence" value="ECO:0007669"/>
    <property type="project" value="UniProtKB-KW"/>
</dbReference>
<evidence type="ECO:0000313" key="14">
    <source>
        <dbReference type="Proteomes" id="UP000824469"/>
    </source>
</evidence>
<dbReference type="GO" id="GO:0045814">
    <property type="term" value="P:negative regulation of gene expression, epigenetic"/>
    <property type="evidence" value="ECO:0007669"/>
    <property type="project" value="TreeGrafter"/>
</dbReference>
<keyword evidence="9" id="KW-0539">Nucleus</keyword>
<feature type="region of interest" description="Disordered" evidence="11">
    <location>
        <begin position="42"/>
        <end position="67"/>
    </location>
</feature>
<dbReference type="PANTHER" id="PTHR12628">
    <property type="entry name" value="POLYCOMB-LIKE TRANSCRIPTION FACTOR"/>
    <property type="match status" value="1"/>
</dbReference>
<keyword evidence="5" id="KW-0805">Transcription regulation</keyword>